<dbReference type="GO" id="GO:0030334">
    <property type="term" value="P:regulation of cell migration"/>
    <property type="evidence" value="ECO:0007669"/>
    <property type="project" value="InterPro"/>
</dbReference>
<dbReference type="Pfam" id="PF00053">
    <property type="entry name" value="EGF_laminin"/>
    <property type="match status" value="5"/>
</dbReference>
<dbReference type="InterPro" id="IPR050440">
    <property type="entry name" value="Laminin/Netrin_ECM"/>
</dbReference>
<dbReference type="Pfam" id="PF06008">
    <property type="entry name" value="Laminin_I"/>
    <property type="match status" value="1"/>
</dbReference>
<feature type="signal peptide" evidence="14">
    <location>
        <begin position="1"/>
        <end position="19"/>
    </location>
</feature>
<dbReference type="PROSITE" id="PS50027">
    <property type="entry name" value="EGF_LAM_2"/>
    <property type="match status" value="6"/>
</dbReference>
<comment type="caution">
    <text evidence="12">Lacks conserved residue(s) required for the propagation of feature annotation.</text>
</comment>
<feature type="domain" description="Laminin EGF-like" evidence="16">
    <location>
        <begin position="566"/>
        <end position="612"/>
    </location>
</feature>
<dbReference type="PROSITE" id="PS01248">
    <property type="entry name" value="EGF_LAM_1"/>
    <property type="match status" value="4"/>
</dbReference>
<dbReference type="GO" id="GO:0030155">
    <property type="term" value="P:regulation of cell adhesion"/>
    <property type="evidence" value="ECO:0007669"/>
    <property type="project" value="InterPro"/>
</dbReference>
<evidence type="ECO:0000256" key="12">
    <source>
        <dbReference type="PROSITE-ProRule" id="PRU00460"/>
    </source>
</evidence>
<dbReference type="FunFam" id="2.10.25.10:FF:000082">
    <property type="entry name" value="Laminin subunit alpha 1"/>
    <property type="match status" value="1"/>
</dbReference>
<evidence type="ECO:0000256" key="3">
    <source>
        <dbReference type="ARBA" id="ARBA00022530"/>
    </source>
</evidence>
<evidence type="ECO:0000256" key="7">
    <source>
        <dbReference type="ARBA" id="ARBA00023054"/>
    </source>
</evidence>
<dbReference type="Gene3D" id="2.60.120.200">
    <property type="match status" value="3"/>
</dbReference>
<dbReference type="InterPro" id="IPR000034">
    <property type="entry name" value="Laminin_IV"/>
</dbReference>
<evidence type="ECO:0000256" key="4">
    <source>
        <dbReference type="ARBA" id="ARBA00022729"/>
    </source>
</evidence>
<feature type="disulfide bond" evidence="12">
    <location>
        <begin position="169"/>
        <end position="186"/>
    </location>
</feature>
<evidence type="ECO:0000259" key="16">
    <source>
        <dbReference type="PROSITE" id="PS50027"/>
    </source>
</evidence>
<feature type="disulfide bond" evidence="12">
    <location>
        <begin position="282"/>
        <end position="291"/>
    </location>
</feature>
<feature type="domain" description="Laminin EGF-like" evidence="16">
    <location>
        <begin position="167"/>
        <end position="214"/>
    </location>
</feature>
<accession>A0A9P0B9X6</accession>
<organism evidence="17 18">
    <name type="scientific">Brassicogethes aeneus</name>
    <name type="common">Rape pollen beetle</name>
    <name type="synonym">Meligethes aeneus</name>
    <dbReference type="NCBI Taxonomy" id="1431903"/>
    <lineage>
        <taxon>Eukaryota</taxon>
        <taxon>Metazoa</taxon>
        <taxon>Ecdysozoa</taxon>
        <taxon>Arthropoda</taxon>
        <taxon>Hexapoda</taxon>
        <taxon>Insecta</taxon>
        <taxon>Pterygota</taxon>
        <taxon>Neoptera</taxon>
        <taxon>Endopterygota</taxon>
        <taxon>Coleoptera</taxon>
        <taxon>Polyphaga</taxon>
        <taxon>Cucujiformia</taxon>
        <taxon>Nitidulidae</taxon>
        <taxon>Meligethinae</taxon>
        <taxon>Brassicogethes</taxon>
    </lineage>
</organism>
<keyword evidence="8 12" id="KW-1015">Disulfide bond</keyword>
<evidence type="ECO:0000256" key="11">
    <source>
        <dbReference type="PROSITE-ProRule" id="PRU00122"/>
    </source>
</evidence>
<dbReference type="Gene3D" id="2.10.25.10">
    <property type="entry name" value="Laminin"/>
    <property type="match status" value="4"/>
</dbReference>
<dbReference type="SUPFAM" id="SSF57196">
    <property type="entry name" value="EGF/Laminin"/>
    <property type="match status" value="3"/>
</dbReference>
<evidence type="ECO:0000256" key="8">
    <source>
        <dbReference type="ARBA" id="ARBA00023157"/>
    </source>
</evidence>
<dbReference type="CDD" id="cd00055">
    <property type="entry name" value="EGF_Lam"/>
    <property type="match status" value="7"/>
</dbReference>
<feature type="domain" description="Laminin EGF-like" evidence="16">
    <location>
        <begin position="308"/>
        <end position="361"/>
    </location>
</feature>
<dbReference type="InterPro" id="IPR013320">
    <property type="entry name" value="ConA-like_dom_sf"/>
</dbReference>
<evidence type="ECO:0000313" key="17">
    <source>
        <dbReference type="EMBL" id="CAH0558317.1"/>
    </source>
</evidence>
<feature type="disulfide bond" evidence="12">
    <location>
        <begin position="585"/>
        <end position="594"/>
    </location>
</feature>
<dbReference type="SMART" id="SM00180">
    <property type="entry name" value="EGF_Lam"/>
    <property type="match status" value="8"/>
</dbReference>
<dbReference type="SMART" id="SM00181">
    <property type="entry name" value="EGF"/>
    <property type="match status" value="6"/>
</dbReference>
<feature type="domain" description="Laminin EGF-like" evidence="16">
    <location>
        <begin position="119"/>
        <end position="166"/>
    </location>
</feature>
<keyword evidence="2" id="KW-0964">Secreted</keyword>
<keyword evidence="6" id="KW-0084">Basement membrane</keyword>
<keyword evidence="9" id="KW-0325">Glycoprotein</keyword>
<feature type="domain" description="Laminin G" evidence="15">
    <location>
        <begin position="1786"/>
        <end position="1950"/>
    </location>
</feature>
<evidence type="ECO:0000256" key="14">
    <source>
        <dbReference type="SAM" id="SignalP"/>
    </source>
</evidence>
<dbReference type="FunFam" id="2.60.120.200:FF:000200">
    <property type="entry name" value="Laminin subunit alpha-3"/>
    <property type="match status" value="1"/>
</dbReference>
<feature type="disulfide bond" evidence="12">
    <location>
        <begin position="119"/>
        <end position="131"/>
    </location>
</feature>
<dbReference type="InterPro" id="IPR000742">
    <property type="entry name" value="EGF"/>
</dbReference>
<evidence type="ECO:0000256" key="5">
    <source>
        <dbReference type="ARBA" id="ARBA00022737"/>
    </source>
</evidence>
<dbReference type="SUPFAM" id="SSF49899">
    <property type="entry name" value="Concanavalin A-like lectins/glucanases"/>
    <property type="match status" value="3"/>
</dbReference>
<evidence type="ECO:0000256" key="13">
    <source>
        <dbReference type="SAM" id="Coils"/>
    </source>
</evidence>
<dbReference type="InterPro" id="IPR002049">
    <property type="entry name" value="LE_dom"/>
</dbReference>
<dbReference type="Proteomes" id="UP001154078">
    <property type="component" value="Chromosome 5"/>
</dbReference>
<dbReference type="InterPro" id="IPR009254">
    <property type="entry name" value="Laminin_aI"/>
</dbReference>
<dbReference type="PRINTS" id="PR00011">
    <property type="entry name" value="EGFLAMININ"/>
</dbReference>
<keyword evidence="10 12" id="KW-0424">Laminin EGF-like domain</keyword>
<dbReference type="InterPro" id="IPR001791">
    <property type="entry name" value="Laminin_G"/>
</dbReference>
<dbReference type="GO" id="GO:0048731">
    <property type="term" value="P:system development"/>
    <property type="evidence" value="ECO:0007669"/>
    <property type="project" value="UniProtKB-ARBA"/>
</dbReference>
<dbReference type="EMBL" id="OV121136">
    <property type="protein sequence ID" value="CAH0558317.1"/>
    <property type="molecule type" value="Genomic_DNA"/>
</dbReference>
<keyword evidence="4 14" id="KW-0732">Signal</keyword>
<dbReference type="InterPro" id="IPR056863">
    <property type="entry name" value="LMN_ATRN_NET-like_EGF"/>
</dbReference>
<evidence type="ECO:0000259" key="15">
    <source>
        <dbReference type="PROSITE" id="PS50025"/>
    </source>
</evidence>
<keyword evidence="3" id="KW-0272">Extracellular matrix</keyword>
<feature type="chain" id="PRO_5040367607" evidence="14">
    <location>
        <begin position="20"/>
        <end position="2133"/>
    </location>
</feature>
<evidence type="ECO:0000256" key="1">
    <source>
        <dbReference type="ARBA" id="ARBA00004302"/>
    </source>
</evidence>
<feature type="domain" description="Laminin G" evidence="15">
    <location>
        <begin position="1955"/>
        <end position="2130"/>
    </location>
</feature>
<comment type="subcellular location">
    <subcellularLocation>
        <location evidence="1">Secreted</location>
        <location evidence="1">Extracellular space</location>
        <location evidence="1">Extracellular matrix</location>
        <location evidence="1">Basement membrane</location>
    </subcellularLocation>
</comment>
<dbReference type="FunFam" id="2.10.25.10:FF:000188">
    <property type="entry name" value="Laminin subunit gamma 2"/>
    <property type="match status" value="1"/>
</dbReference>
<dbReference type="PANTHER" id="PTHR10574:SF444">
    <property type="entry name" value="BASEMENT MEMBRANE-SPECIFIC HEPARAN SULFATE PROTEOGLYCAN CORE PROTEIN"/>
    <property type="match status" value="1"/>
</dbReference>
<proteinExistence type="predicted"/>
<feature type="disulfide bond" evidence="12">
    <location>
        <begin position="188"/>
        <end position="197"/>
    </location>
</feature>
<dbReference type="SMART" id="SM00282">
    <property type="entry name" value="LamG"/>
    <property type="match status" value="3"/>
</dbReference>
<dbReference type="CDD" id="cd00110">
    <property type="entry name" value="LamG"/>
    <property type="match status" value="3"/>
</dbReference>
<dbReference type="GO" id="GO:0045995">
    <property type="term" value="P:regulation of embryonic development"/>
    <property type="evidence" value="ECO:0007669"/>
    <property type="project" value="InterPro"/>
</dbReference>
<evidence type="ECO:0000256" key="6">
    <source>
        <dbReference type="ARBA" id="ARBA00022869"/>
    </source>
</evidence>
<keyword evidence="7 13" id="KW-0175">Coiled coil</keyword>
<feature type="disulfide bond" evidence="12">
    <location>
        <begin position="665"/>
        <end position="682"/>
    </location>
</feature>
<sequence>MKFALTFIIVTLVILIVVGDVLDAEDKSSVKPSGSHQKEYIFWKKDRRKRELTQKQIEKSLRCKRYTQTYFTRCTSYRNCKIYDNYNPCRKIYCDSCPTSYCRRRCPKKYTTPIPYNACECDRYGSISNNCDATGQCICKTNFDGKKCDKCKQKYWLNKSNFLCEQCLCNPDGSLNLFCNQNTGQCPCKPGVTGFKCDECKHDYYGNITTQCRPCDPCTKPGHHCDQLTGKCVCPENTEGQYCERCKTDSWGYEPGLGCKPCTCDSKGSTEPCDTLTGACTCHKGYEGLTCSNCTVGYHRFNEHCTDCKCDPRGSRCIDDVCQCNKNGDCDCKAYVTGKKCNQCSPHTFGLNKYKPKGCTECFCYGRSKNCQDSKYNWDKIRSTKLDLSVINCISRSPCYYLPSQFLGDITTSFGGFITVETQNNFQIFLKNPRGIVVENDHTKNRSENVKLDELDWRLKYDDYDFMPANCKSRLSRNCLMLVLQNVKDISIEPLHGEVLNITEVLMDFSSENLPIRHEKYSTVEKCECPPEYTGLSCQNPSPGYYRSFENPVSEYDRIIGAAKKCDCNGKSEECDPNTGHCKNCRDNTFGSHCELCAEGFYMDEYQEKCEPCLCPSATENNSKGCTISTTGFICKCKTGYKEPNCKDCKDGYYRVNGKCESCDCDSKTTTNAQCDPETGKCDCKAGFTGDKCSQCVRPREYVRNGICTPCDECTQLLFKELDTLKWAINETLDQFRDGIGPPWDQLMGVMDGHKLLSSRYKITYEKVHDLLETINVPNLEAKIDKIEKYVGILKGDKNGENRVEKLEKSSKVLREDIENLDERVLNVVNNLNVFNNKHLNVSEALEEADEILNDIHDKSRRFNNATYEVQFKKCNDVYNKIQEVYKDDNISPNRLRELLSQLIEKLKNLNKINEEILKTAPLADHKNKSNRKRLDDLRLKIKMMEENKEQIESNLTDAKDKIIAASSLLEETKNVYESLKGIRPDYSKLRKRQLEKDTDYYDYLMDEVDDHLEKLQDTFDYYKGLFNFTNEEWRKINASVAYEEIVRQIEDVNLTANEAKRKIQEAFRILEPSNNDSIQDLAVLSQAYSDRLNHRIQNLKDIQPEYNDVKKKVDDLKYNILTTGKKNNDLNAILNNMKNELNKHWDKKRKIEDTLTKNENVSDHMQKILSDVNNMNITIQYNLFQNYKKYLNLFSKDDIDDLKSKYSPDLNDVNSNESTFDALKNIKIKKYNITNYKAPTDISRRLEELRGKIMEAKNLANSLIIFLDLTGCVRTYAVPETEVFEKFSFTFRCRSCVPLKLRIGDEDFLRFSAENYEIQADFKDDSRLSFGKFNATVNVKLVRYGPNLSIKIGSTVKIVKDVFKNDDTVTEIEVGDANNVGGTLYAMRYNREAMGLWNFKTNTPNSCRGSSDLYPVDNIDRHYWNGKGYAVYKNNALKSIYQYVLTFDFKTFDENSLLYLSYYEGCKYMALYIRDRRLHFKWNNVEVHTLDFPQIVSNGQQNKVTIKSLHQNGKQTIKLDLNDDSQNTVFELNRKDIFKFKKAQHLVAGVDPTFEKCEGMDFETRSFLGELKELSNNVKEVQSHGTSKLEEFKFNKAWFKPNSKLKLEFDETYNTLGFLLRPNATISSANVMNIKNLAKLIIKNQKLIIELPNNQKYTIENELIVPNKYHYIEFDVKGNVLRVNGAEKNVMFSSKGLLSSITFGDDFPSYIGGFYQLILNENRPQYLDQSSVKSFENVDIGREEPLRIKKSVKKGRKFSPKMPNEIMQKTESCTSISGTEPVKGAAKFGNKNNSYAKISVNFNLKKSFNLSFQFRTFYPQGVLIFAEGGRNHYLALQLENGKLKLNIKGKKEKRPKIPDVDVNDGKWHNLTISLTVVKKSKKMSITLDGASHVSKINNANLKPLLYMGGIPENLGTVNLNLPQFRGCIKGFSFNGKTHDYHDSTNVGQCFAKIEKGAYFGGDSYAVYQNNYEINSQFDVRFDFRTSEQNGVLLSISNSQNSPALSIELQNGALVMAVDMGNGITNNVSNNLNSEFALCNYKWHSVKTSYSTSELTVNVDGITKTWVIPYSDSADINAPLYIGGIADSAPVGTLKARENFKGCIRNVLINSDITDWTDMHNLHNIMLNSCPTE</sequence>
<dbReference type="Gene3D" id="2.170.300.10">
    <property type="entry name" value="Tie2 ligand-binding domain superfamily"/>
    <property type="match status" value="3"/>
</dbReference>
<keyword evidence="18" id="KW-1185">Reference proteome</keyword>
<gene>
    <name evidence="17" type="ORF">MELIAE_LOCUS8810</name>
</gene>
<feature type="disulfide bond" evidence="12">
    <location>
        <begin position="663"/>
        <end position="675"/>
    </location>
</feature>
<dbReference type="GO" id="GO:0005604">
    <property type="term" value="C:basement membrane"/>
    <property type="evidence" value="ECO:0007669"/>
    <property type="project" value="UniProtKB-SubCell"/>
</dbReference>
<feature type="disulfide bond" evidence="12">
    <location>
        <begin position="139"/>
        <end position="148"/>
    </location>
</feature>
<evidence type="ECO:0000256" key="10">
    <source>
        <dbReference type="ARBA" id="ARBA00023292"/>
    </source>
</evidence>
<feature type="disulfide bond" evidence="12">
    <location>
        <begin position="167"/>
        <end position="179"/>
    </location>
</feature>
<evidence type="ECO:0000256" key="2">
    <source>
        <dbReference type="ARBA" id="ARBA00022525"/>
    </source>
</evidence>
<feature type="domain" description="Laminin EGF-like" evidence="16">
    <location>
        <begin position="262"/>
        <end position="307"/>
    </location>
</feature>
<keyword evidence="5" id="KW-0677">Repeat</keyword>
<dbReference type="Pfam" id="PF00052">
    <property type="entry name" value="Laminin_B"/>
    <property type="match status" value="1"/>
</dbReference>
<feature type="domain" description="Laminin EGF-like" evidence="16">
    <location>
        <begin position="663"/>
        <end position="710"/>
    </location>
</feature>
<evidence type="ECO:0000313" key="18">
    <source>
        <dbReference type="Proteomes" id="UP001154078"/>
    </source>
</evidence>
<feature type="coiled-coil region" evidence="13">
    <location>
        <begin position="896"/>
        <end position="962"/>
    </location>
</feature>
<dbReference type="GO" id="GO:0005102">
    <property type="term" value="F:signaling receptor binding"/>
    <property type="evidence" value="ECO:0007669"/>
    <property type="project" value="InterPro"/>
</dbReference>
<evidence type="ECO:0000256" key="9">
    <source>
        <dbReference type="ARBA" id="ARBA00023180"/>
    </source>
</evidence>
<dbReference type="PROSITE" id="PS50025">
    <property type="entry name" value="LAM_G_DOMAIN"/>
    <property type="match status" value="2"/>
</dbReference>
<dbReference type="GO" id="GO:0009887">
    <property type="term" value="P:animal organ morphogenesis"/>
    <property type="evidence" value="ECO:0007669"/>
    <property type="project" value="TreeGrafter"/>
</dbReference>
<dbReference type="Pfam" id="PF24973">
    <property type="entry name" value="EGF_LMN_ATRN"/>
    <property type="match status" value="1"/>
</dbReference>
<reference evidence="17" key="1">
    <citation type="submission" date="2021-12" db="EMBL/GenBank/DDBJ databases">
        <authorList>
            <person name="King R."/>
        </authorList>
    </citation>
    <scope>NUCLEOTIDE SEQUENCE</scope>
</reference>
<dbReference type="FunFam" id="2.10.25.10:FF:000242">
    <property type="entry name" value="Laminin subunit alpha 1"/>
    <property type="match status" value="1"/>
</dbReference>
<feature type="disulfide bond" evidence="11">
    <location>
        <begin position="2103"/>
        <end position="2130"/>
    </location>
</feature>
<dbReference type="GO" id="GO:0009888">
    <property type="term" value="P:tissue development"/>
    <property type="evidence" value="ECO:0007669"/>
    <property type="project" value="TreeGrafter"/>
</dbReference>
<feature type="disulfide bond" evidence="12">
    <location>
        <begin position="684"/>
        <end position="693"/>
    </location>
</feature>
<dbReference type="PANTHER" id="PTHR10574">
    <property type="entry name" value="NETRIN/LAMININ-RELATED"/>
    <property type="match status" value="1"/>
</dbReference>
<name>A0A9P0B9X6_BRAAE</name>
<protein>
    <submittedName>
        <fullName evidence="17">Uncharacterized protein</fullName>
    </submittedName>
</protein>
<dbReference type="OrthoDB" id="8545473at2759"/>
<dbReference type="Pfam" id="PF02210">
    <property type="entry name" value="Laminin_G_2"/>
    <property type="match status" value="2"/>
</dbReference>
<feature type="disulfide bond" evidence="12">
    <location>
        <begin position="332"/>
        <end position="341"/>
    </location>
</feature>